<keyword evidence="8" id="KW-0694">RNA-binding</keyword>
<evidence type="ECO:0000256" key="6">
    <source>
        <dbReference type="ARBA" id="ARBA00022694"/>
    </source>
</evidence>
<dbReference type="PIRSF" id="PIRSF006621">
    <property type="entry name" value="Dus"/>
    <property type="match status" value="1"/>
</dbReference>
<keyword evidence="3" id="KW-0820">tRNA-binding</keyword>
<evidence type="ECO:0000256" key="5">
    <source>
        <dbReference type="ARBA" id="ARBA00022643"/>
    </source>
</evidence>
<dbReference type="Gene3D" id="3.20.20.70">
    <property type="entry name" value="Aldolase class I"/>
    <property type="match status" value="1"/>
</dbReference>
<evidence type="ECO:0000256" key="9">
    <source>
        <dbReference type="ARBA" id="ARBA00023002"/>
    </source>
</evidence>
<evidence type="ECO:0000256" key="8">
    <source>
        <dbReference type="ARBA" id="ARBA00022884"/>
    </source>
</evidence>
<evidence type="ECO:0000256" key="7">
    <source>
        <dbReference type="ARBA" id="ARBA00022857"/>
    </source>
</evidence>
<dbReference type="InterPro" id="IPR004652">
    <property type="entry name" value="DusB-like"/>
</dbReference>
<evidence type="ECO:0000256" key="1">
    <source>
        <dbReference type="ARBA" id="ARBA00001917"/>
    </source>
</evidence>
<comment type="catalytic activity">
    <reaction evidence="10">
        <text>a 5,6-dihydrouridine in tRNA + NADP(+) = a uridine in tRNA + NADPH + H(+)</text>
        <dbReference type="Rhea" id="RHEA:23624"/>
        <dbReference type="Rhea" id="RHEA-COMP:13339"/>
        <dbReference type="Rhea" id="RHEA-COMP:13887"/>
        <dbReference type="ChEBI" id="CHEBI:15378"/>
        <dbReference type="ChEBI" id="CHEBI:57783"/>
        <dbReference type="ChEBI" id="CHEBI:58349"/>
        <dbReference type="ChEBI" id="CHEBI:65315"/>
        <dbReference type="ChEBI" id="CHEBI:74443"/>
    </reaction>
</comment>
<dbReference type="InterPro" id="IPR013785">
    <property type="entry name" value="Aldolase_TIM"/>
</dbReference>
<dbReference type="InterPro" id="IPR035587">
    <property type="entry name" value="DUS-like_FMN-bd"/>
</dbReference>
<gene>
    <name evidence="14" type="ORF">QE417_003469</name>
</gene>
<name>A0ABU3GXA1_9SPHI</name>
<evidence type="ECO:0000256" key="11">
    <source>
        <dbReference type="ARBA" id="ARBA00048802"/>
    </source>
</evidence>
<dbReference type="Proteomes" id="UP001258315">
    <property type="component" value="Unassembled WGS sequence"/>
</dbReference>
<keyword evidence="4 12" id="KW-0285">Flavoprotein</keyword>
<proteinExistence type="inferred from homology"/>
<evidence type="ECO:0000256" key="10">
    <source>
        <dbReference type="ARBA" id="ARBA00048205"/>
    </source>
</evidence>
<accession>A0ABU3GXA1</accession>
<dbReference type="Pfam" id="PF01207">
    <property type="entry name" value="Dus"/>
    <property type="match status" value="1"/>
</dbReference>
<dbReference type="CDD" id="cd02801">
    <property type="entry name" value="DUS_like_FMN"/>
    <property type="match status" value="1"/>
</dbReference>
<dbReference type="NCBIfam" id="TIGR00737">
    <property type="entry name" value="nifR3_yhdG"/>
    <property type="match status" value="1"/>
</dbReference>
<sequence>MSVQIGNIDLGEFPLLLAPMEDVSDPPFRYVCKQNGADMMYTEFISSEGLIRDAAKSRKKLDIFDYERPIGIQIFGSDINSMREATEISTLANPDLMDINYGCPVKNVACRGAGASLLQDIDKMVAMTKAVVEATHLPVTVKTRLGWDDNTKNVYEVAERLQDVGIKALTIHGRTRAQMYKGVADWSLIRDIKKNPRVKIPIFGNGDIDSPEKAANWRLEYGVDGMMIGRAAIGYPWIFREVKHFFETGVHREKPTIAERVDVCRTHLQKSIEWKGPKTGVFEMRRHYSNYFKGLENFKEFRTRFVSTENIDELYDILEEITERYTTELA</sequence>
<dbReference type="SUPFAM" id="SSF51395">
    <property type="entry name" value="FMN-linked oxidoreductases"/>
    <property type="match status" value="1"/>
</dbReference>
<evidence type="ECO:0000256" key="2">
    <source>
        <dbReference type="ARBA" id="ARBA00002790"/>
    </source>
</evidence>
<protein>
    <recommendedName>
        <fullName evidence="12">tRNA-dihydrouridine synthase</fullName>
        <ecNumber evidence="12">1.3.1.-</ecNumber>
    </recommendedName>
</protein>
<reference evidence="15" key="1">
    <citation type="submission" date="2023-07" db="EMBL/GenBank/DDBJ databases">
        <title>Functional and genomic diversity of the sorghum phyllosphere microbiome.</title>
        <authorList>
            <person name="Shade A."/>
        </authorList>
    </citation>
    <scope>NUCLEOTIDE SEQUENCE [LARGE SCALE GENOMIC DNA]</scope>
    <source>
        <strain evidence="15">SORGH_AS_0422</strain>
    </source>
</reference>
<keyword evidence="9 12" id="KW-0560">Oxidoreductase</keyword>
<keyword evidence="15" id="KW-1185">Reference proteome</keyword>
<evidence type="ECO:0000256" key="4">
    <source>
        <dbReference type="ARBA" id="ARBA00022630"/>
    </source>
</evidence>
<comment type="catalytic activity">
    <reaction evidence="11">
        <text>a 5,6-dihydrouridine in tRNA + NAD(+) = a uridine in tRNA + NADH + H(+)</text>
        <dbReference type="Rhea" id="RHEA:54452"/>
        <dbReference type="Rhea" id="RHEA-COMP:13339"/>
        <dbReference type="Rhea" id="RHEA-COMP:13887"/>
        <dbReference type="ChEBI" id="CHEBI:15378"/>
        <dbReference type="ChEBI" id="CHEBI:57540"/>
        <dbReference type="ChEBI" id="CHEBI:57945"/>
        <dbReference type="ChEBI" id="CHEBI:65315"/>
        <dbReference type="ChEBI" id="CHEBI:74443"/>
    </reaction>
</comment>
<keyword evidence="7" id="KW-0521">NADP</keyword>
<keyword evidence="6 12" id="KW-0819">tRNA processing</keyword>
<evidence type="ECO:0000256" key="12">
    <source>
        <dbReference type="PIRNR" id="PIRNR006621"/>
    </source>
</evidence>
<feature type="domain" description="DUS-like FMN-binding" evidence="13">
    <location>
        <begin position="16"/>
        <end position="316"/>
    </location>
</feature>
<dbReference type="PANTHER" id="PTHR45846:SF1">
    <property type="entry name" value="TRNA-DIHYDROURIDINE(47) SYNTHASE [NAD(P)(+)]-LIKE"/>
    <property type="match status" value="1"/>
</dbReference>
<dbReference type="RefSeq" id="WP_311951722.1">
    <property type="nucleotide sequence ID" value="NZ_JAVLVU010000001.1"/>
</dbReference>
<keyword evidence="5 12" id="KW-0288">FMN</keyword>
<dbReference type="InterPro" id="IPR018517">
    <property type="entry name" value="tRNA_hU_synthase_CS"/>
</dbReference>
<dbReference type="GO" id="GO:0016491">
    <property type="term" value="F:oxidoreductase activity"/>
    <property type="evidence" value="ECO:0007669"/>
    <property type="project" value="UniProtKB-KW"/>
</dbReference>
<comment type="similarity">
    <text evidence="12">Belongs to the dus family.</text>
</comment>
<evidence type="ECO:0000259" key="13">
    <source>
        <dbReference type="Pfam" id="PF01207"/>
    </source>
</evidence>
<comment type="caution">
    <text evidence="14">The sequence shown here is derived from an EMBL/GenBank/DDBJ whole genome shotgun (WGS) entry which is preliminary data.</text>
</comment>
<dbReference type="Gene3D" id="1.10.1200.80">
    <property type="entry name" value="Putative flavin oxidoreducatase, domain 2"/>
    <property type="match status" value="1"/>
</dbReference>
<dbReference type="InterPro" id="IPR001269">
    <property type="entry name" value="DUS_fam"/>
</dbReference>
<evidence type="ECO:0000256" key="3">
    <source>
        <dbReference type="ARBA" id="ARBA00022555"/>
    </source>
</evidence>
<dbReference type="PROSITE" id="PS01136">
    <property type="entry name" value="UPF0034"/>
    <property type="match status" value="1"/>
</dbReference>
<evidence type="ECO:0000313" key="15">
    <source>
        <dbReference type="Proteomes" id="UP001258315"/>
    </source>
</evidence>
<dbReference type="PANTHER" id="PTHR45846">
    <property type="entry name" value="TRNA-DIHYDROURIDINE(47) SYNTHASE [NAD(P)(+)]-LIKE"/>
    <property type="match status" value="1"/>
</dbReference>
<evidence type="ECO:0000313" key="14">
    <source>
        <dbReference type="EMBL" id="MDT3404397.1"/>
    </source>
</evidence>
<dbReference type="EMBL" id="JAVLVU010000001">
    <property type="protein sequence ID" value="MDT3404397.1"/>
    <property type="molecule type" value="Genomic_DNA"/>
</dbReference>
<comment type="function">
    <text evidence="2 12">Catalyzes the synthesis of 5,6-dihydrouridine (D), a modified base found in the D-loop of most tRNAs, via the reduction of the C5-C6 double bond in target uridines.</text>
</comment>
<dbReference type="EC" id="1.3.1.-" evidence="12"/>
<organism evidence="14 15">
    <name type="scientific">Mucilaginibacter terrae</name>
    <dbReference type="NCBI Taxonomy" id="1955052"/>
    <lineage>
        <taxon>Bacteria</taxon>
        <taxon>Pseudomonadati</taxon>
        <taxon>Bacteroidota</taxon>
        <taxon>Sphingobacteriia</taxon>
        <taxon>Sphingobacteriales</taxon>
        <taxon>Sphingobacteriaceae</taxon>
        <taxon>Mucilaginibacter</taxon>
    </lineage>
</organism>
<dbReference type="InterPro" id="IPR024036">
    <property type="entry name" value="tRNA-dHydroUridine_Synthase_C"/>
</dbReference>
<comment type="cofactor">
    <cofactor evidence="1 12">
        <name>FMN</name>
        <dbReference type="ChEBI" id="CHEBI:58210"/>
    </cofactor>
</comment>